<sequence>MESNSEQTPLENQISMCELLATMLEDASHSDSQEGFFMAALMRAFASDSFAHRLFESQPVIKQPALLLAAAVKYIVDQGDSEDLGKYYPKYLLSGDVISPEQVLDDNFPVVVQAFLVKHEVKLRSLMEAHWYQCNPPQRVAQLAVGLAYVTQDWPDEPMAHIDVGSATGIGTLLGLVEFIDKDGATIVKARDPQTCVSTLLLGDKRPPADLVLPEIKERFALDLDPPDIHDEKMLAWLRACILPDVDSIKRWNKAIELTKEKGVRVQKGNAMDLIPVFEAKLPPGRPLVLTDTYVSLFMTEDQLVTFRELLAVIGKRRPVIWLSINAPMPPGPVGDHTTSGIVLDDSVIAREKKESFATLTATTWRNGIHTNEVLAFMHPVGFWIEWIAQ</sequence>
<dbReference type="RefSeq" id="WP_317832076.1">
    <property type="nucleotide sequence ID" value="NZ_CP136920.1"/>
</dbReference>
<protein>
    <submittedName>
        <fullName evidence="1">DUF2332 family protein</fullName>
    </submittedName>
</protein>
<reference evidence="1 2" key="1">
    <citation type="submission" date="2023-10" db="EMBL/GenBank/DDBJ databases">
        <title>Rubellicoccus peritrichatus gen. nov., sp. nov., isolated from an algae of coral reef tank.</title>
        <authorList>
            <person name="Luo J."/>
        </authorList>
    </citation>
    <scope>NUCLEOTIDE SEQUENCE [LARGE SCALE GENOMIC DNA]</scope>
    <source>
        <strain evidence="1 2">CR14</strain>
    </source>
</reference>
<proteinExistence type="predicted"/>
<evidence type="ECO:0000313" key="1">
    <source>
        <dbReference type="EMBL" id="WOO39999.1"/>
    </source>
</evidence>
<dbReference type="Pfam" id="PF10094">
    <property type="entry name" value="DUF2332"/>
    <property type="match status" value="1"/>
</dbReference>
<organism evidence="1 2">
    <name type="scientific">Rubellicoccus peritrichatus</name>
    <dbReference type="NCBI Taxonomy" id="3080537"/>
    <lineage>
        <taxon>Bacteria</taxon>
        <taxon>Pseudomonadati</taxon>
        <taxon>Verrucomicrobiota</taxon>
        <taxon>Opitutia</taxon>
        <taxon>Puniceicoccales</taxon>
        <taxon>Cerasicoccaceae</taxon>
        <taxon>Rubellicoccus</taxon>
    </lineage>
</organism>
<dbReference type="AlphaFoldDB" id="A0AAQ3L8Q7"/>
<dbReference type="EMBL" id="CP136920">
    <property type="protein sequence ID" value="WOO39999.1"/>
    <property type="molecule type" value="Genomic_DNA"/>
</dbReference>
<dbReference type="Proteomes" id="UP001304300">
    <property type="component" value="Chromosome"/>
</dbReference>
<dbReference type="KEGG" id="puo:RZN69_15355"/>
<gene>
    <name evidence="1" type="ORF">RZN69_15355</name>
</gene>
<name>A0AAQ3L8Q7_9BACT</name>
<accession>A0AAQ3L8Q7</accession>
<dbReference type="InterPro" id="IPR011200">
    <property type="entry name" value="UCP012608"/>
</dbReference>
<evidence type="ECO:0000313" key="2">
    <source>
        <dbReference type="Proteomes" id="UP001304300"/>
    </source>
</evidence>
<keyword evidence="2" id="KW-1185">Reference proteome</keyword>